<dbReference type="GO" id="GO:0003677">
    <property type="term" value="F:DNA binding"/>
    <property type="evidence" value="ECO:0007669"/>
    <property type="project" value="UniProtKB-KW"/>
</dbReference>
<evidence type="ECO:0000259" key="4">
    <source>
        <dbReference type="Pfam" id="PF00440"/>
    </source>
</evidence>
<evidence type="ECO:0000256" key="2">
    <source>
        <dbReference type="ARBA" id="ARBA00023125"/>
    </source>
</evidence>
<keyword evidence="7" id="KW-1185">Reference proteome</keyword>
<dbReference type="Pfam" id="PF00440">
    <property type="entry name" value="TetR_N"/>
    <property type="match status" value="1"/>
</dbReference>
<evidence type="ECO:0000256" key="3">
    <source>
        <dbReference type="ARBA" id="ARBA00023163"/>
    </source>
</evidence>
<evidence type="ECO:0000256" key="1">
    <source>
        <dbReference type="ARBA" id="ARBA00023015"/>
    </source>
</evidence>
<proteinExistence type="predicted"/>
<organism evidence="6 7">
    <name type="scientific">Xanthocytophaga agilis</name>
    <dbReference type="NCBI Taxonomy" id="3048010"/>
    <lineage>
        <taxon>Bacteria</taxon>
        <taxon>Pseudomonadati</taxon>
        <taxon>Bacteroidota</taxon>
        <taxon>Cytophagia</taxon>
        <taxon>Cytophagales</taxon>
        <taxon>Rhodocytophagaceae</taxon>
        <taxon>Xanthocytophaga</taxon>
    </lineage>
</organism>
<dbReference type="Gene3D" id="1.10.10.60">
    <property type="entry name" value="Homeodomain-like"/>
    <property type="match status" value="1"/>
</dbReference>
<evidence type="ECO:0000313" key="7">
    <source>
        <dbReference type="Proteomes" id="UP001232063"/>
    </source>
</evidence>
<feature type="domain" description="Tetracyclin repressor-like C-terminal" evidence="5">
    <location>
        <begin position="85"/>
        <end position="185"/>
    </location>
</feature>
<dbReference type="InterPro" id="IPR001647">
    <property type="entry name" value="HTH_TetR"/>
</dbReference>
<evidence type="ECO:0000313" key="6">
    <source>
        <dbReference type="EMBL" id="MDJ1503114.1"/>
    </source>
</evidence>
<protein>
    <submittedName>
        <fullName evidence="6">TetR/AcrR family transcriptional regulator</fullName>
    </submittedName>
</protein>
<feature type="domain" description="HTH tetR-type" evidence="4">
    <location>
        <begin position="14"/>
        <end position="59"/>
    </location>
</feature>
<dbReference type="InterPro" id="IPR009057">
    <property type="entry name" value="Homeodomain-like_sf"/>
</dbReference>
<dbReference type="Proteomes" id="UP001232063">
    <property type="component" value="Unassembled WGS sequence"/>
</dbReference>
<reference evidence="6" key="1">
    <citation type="submission" date="2023-05" db="EMBL/GenBank/DDBJ databases">
        <authorList>
            <person name="Zhang X."/>
        </authorList>
    </citation>
    <scope>NUCLEOTIDE SEQUENCE</scope>
    <source>
        <strain evidence="6">BD1B2-1</strain>
    </source>
</reference>
<dbReference type="Gene3D" id="1.10.357.10">
    <property type="entry name" value="Tetracycline Repressor, domain 2"/>
    <property type="match status" value="1"/>
</dbReference>
<dbReference type="EMBL" id="JASJOU010000007">
    <property type="protein sequence ID" value="MDJ1503114.1"/>
    <property type="molecule type" value="Genomic_DNA"/>
</dbReference>
<dbReference type="Pfam" id="PF16925">
    <property type="entry name" value="TetR_C_13"/>
    <property type="match status" value="1"/>
</dbReference>
<dbReference type="AlphaFoldDB" id="A0AAE3R3M1"/>
<dbReference type="SUPFAM" id="SSF48498">
    <property type="entry name" value="Tetracyclin repressor-like, C-terminal domain"/>
    <property type="match status" value="1"/>
</dbReference>
<dbReference type="RefSeq" id="WP_314513600.1">
    <property type="nucleotide sequence ID" value="NZ_JASJOU010000007.1"/>
</dbReference>
<dbReference type="PANTHER" id="PTHR47506">
    <property type="entry name" value="TRANSCRIPTIONAL REGULATORY PROTEIN"/>
    <property type="match status" value="1"/>
</dbReference>
<dbReference type="InterPro" id="IPR036271">
    <property type="entry name" value="Tet_transcr_reg_TetR-rel_C_sf"/>
</dbReference>
<comment type="caution">
    <text evidence="6">The sequence shown here is derived from an EMBL/GenBank/DDBJ whole genome shotgun (WGS) entry which is preliminary data.</text>
</comment>
<keyword evidence="2" id="KW-0238">DNA-binding</keyword>
<dbReference type="SUPFAM" id="SSF46689">
    <property type="entry name" value="Homeodomain-like"/>
    <property type="match status" value="1"/>
</dbReference>
<gene>
    <name evidence="6" type="ORF">QNI22_20770</name>
</gene>
<evidence type="ECO:0000259" key="5">
    <source>
        <dbReference type="Pfam" id="PF16925"/>
    </source>
</evidence>
<dbReference type="PANTHER" id="PTHR47506:SF1">
    <property type="entry name" value="HTH-TYPE TRANSCRIPTIONAL REGULATOR YJDC"/>
    <property type="match status" value="1"/>
</dbReference>
<keyword evidence="1" id="KW-0805">Transcription regulation</keyword>
<dbReference type="InterPro" id="IPR011075">
    <property type="entry name" value="TetR_C"/>
</dbReference>
<keyword evidence="3" id="KW-0804">Transcription</keyword>
<sequence length="194" mass="22195">MAGRPKVFDTEAVINKAIEVFWTKGYEASSTEDLLMAMGIGKGSFYLAFEGGKRELFEKALEQFSKQSLQRFRNDLATSKDPIELLRDFFRSIAMHSEEIHQKGCFLGNSIAELSTIDKPLQQKPITLLKELEKVFEETIWEAQQSGNLQTKEEATKLAKYLINVWNGLNISRRMYSDPTILKSLIEMHLKVLV</sequence>
<name>A0AAE3R3M1_9BACT</name>
<accession>A0AAE3R3M1</accession>